<evidence type="ECO:0000313" key="3">
    <source>
        <dbReference type="Proteomes" id="UP001143372"/>
    </source>
</evidence>
<gene>
    <name evidence="2" type="ORF">GCM10008179_31820</name>
</gene>
<protein>
    <recommendedName>
        <fullName evidence="4">DUF177 domain-containing protein</fullName>
    </recommendedName>
</protein>
<evidence type="ECO:0008006" key="4">
    <source>
        <dbReference type="Google" id="ProtNLM"/>
    </source>
</evidence>
<dbReference type="Pfam" id="PF02620">
    <property type="entry name" value="YceD"/>
    <property type="match status" value="1"/>
</dbReference>
<feature type="region of interest" description="Disordered" evidence="1">
    <location>
        <begin position="136"/>
        <end position="165"/>
    </location>
</feature>
<evidence type="ECO:0000256" key="1">
    <source>
        <dbReference type="SAM" id="MobiDB-lite"/>
    </source>
</evidence>
<proteinExistence type="predicted"/>
<dbReference type="RefSeq" id="WP_271169764.1">
    <property type="nucleotide sequence ID" value="NZ_BSFI01000022.1"/>
</dbReference>
<reference evidence="2" key="2">
    <citation type="submission" date="2023-01" db="EMBL/GenBank/DDBJ databases">
        <authorList>
            <person name="Sun Q."/>
            <person name="Evtushenko L."/>
        </authorList>
    </citation>
    <scope>NUCLEOTIDE SEQUENCE</scope>
    <source>
        <strain evidence="2">VKM B-2347</strain>
    </source>
</reference>
<dbReference type="EMBL" id="BSFI01000022">
    <property type="protein sequence ID" value="GLK69544.1"/>
    <property type="molecule type" value="Genomic_DNA"/>
</dbReference>
<dbReference type="Proteomes" id="UP001143372">
    <property type="component" value="Unassembled WGS sequence"/>
</dbReference>
<organism evidence="2 3">
    <name type="scientific">Hansschlegelia plantiphila</name>
    <dbReference type="NCBI Taxonomy" id="374655"/>
    <lineage>
        <taxon>Bacteria</taxon>
        <taxon>Pseudomonadati</taxon>
        <taxon>Pseudomonadota</taxon>
        <taxon>Alphaproteobacteria</taxon>
        <taxon>Hyphomicrobiales</taxon>
        <taxon>Methylopilaceae</taxon>
        <taxon>Hansschlegelia</taxon>
    </lineage>
</organism>
<dbReference type="AlphaFoldDB" id="A0A9W6J552"/>
<comment type="caution">
    <text evidence="2">The sequence shown here is derived from an EMBL/GenBank/DDBJ whole genome shotgun (WGS) entry which is preliminary data.</text>
</comment>
<accession>A0A9W6J552</accession>
<name>A0A9W6J552_9HYPH</name>
<keyword evidence="3" id="KW-1185">Reference proteome</keyword>
<dbReference type="InterPro" id="IPR003772">
    <property type="entry name" value="YceD"/>
</dbReference>
<sequence length="165" mass="17238">MSTLPLSRPLAAAAVPSEGIDVEVVATGDERAALAAFNETVSVDSFVARLHVSPLGRDGLRVRGTLAAEATRTCVVTLDPFPERINEDIDVRFVPGADAADERDDAPEPLVGGAIDLGQLAAEFFALALDPHPRKPGAVFAQDGDGVGDSPFAALRRLKEGPDGR</sequence>
<reference evidence="2" key="1">
    <citation type="journal article" date="2014" name="Int. J. Syst. Evol. Microbiol.">
        <title>Complete genome sequence of Corynebacterium casei LMG S-19264T (=DSM 44701T), isolated from a smear-ripened cheese.</title>
        <authorList>
            <consortium name="US DOE Joint Genome Institute (JGI-PGF)"/>
            <person name="Walter F."/>
            <person name="Albersmeier A."/>
            <person name="Kalinowski J."/>
            <person name="Ruckert C."/>
        </authorList>
    </citation>
    <scope>NUCLEOTIDE SEQUENCE</scope>
    <source>
        <strain evidence="2">VKM B-2347</strain>
    </source>
</reference>
<evidence type="ECO:0000313" key="2">
    <source>
        <dbReference type="EMBL" id="GLK69544.1"/>
    </source>
</evidence>